<keyword evidence="4" id="KW-0808">Transferase</keyword>
<dbReference type="Gene3D" id="3.40.50.11820">
    <property type="match status" value="1"/>
</dbReference>
<protein>
    <recommendedName>
        <fullName evidence="12">Teichoic acid biosynthesis protein</fullName>
    </recommendedName>
</protein>
<dbReference type="GO" id="GO:0047355">
    <property type="term" value="F:CDP-glycerol glycerophosphotransferase activity"/>
    <property type="evidence" value="ECO:0007669"/>
    <property type="project" value="InterPro"/>
</dbReference>
<organism evidence="8 10">
    <name type="scientific">Listeria booriae</name>
    <dbReference type="NCBI Taxonomy" id="1552123"/>
    <lineage>
        <taxon>Bacteria</taxon>
        <taxon>Bacillati</taxon>
        <taxon>Bacillota</taxon>
        <taxon>Bacilli</taxon>
        <taxon>Bacillales</taxon>
        <taxon>Listeriaceae</taxon>
        <taxon>Listeria</taxon>
    </lineage>
</organism>
<dbReference type="GO" id="GO:0005886">
    <property type="term" value="C:plasma membrane"/>
    <property type="evidence" value="ECO:0007669"/>
    <property type="project" value="UniProtKB-SubCell"/>
</dbReference>
<name>A0A7X0XWI3_9LIST</name>
<keyword evidence="5" id="KW-0777">Teichoic acid biosynthesis</keyword>
<feature type="signal peptide" evidence="7">
    <location>
        <begin position="1"/>
        <end position="23"/>
    </location>
</feature>
<dbReference type="SUPFAM" id="SSF53756">
    <property type="entry name" value="UDP-Glycosyltransferase/glycogen phosphorylase"/>
    <property type="match status" value="1"/>
</dbReference>
<keyword evidence="6" id="KW-0472">Membrane</keyword>
<comment type="similarity">
    <text evidence="2">Belongs to the CDP-glycerol glycerophosphotransferase family.</text>
</comment>
<dbReference type="Proteomes" id="UP000548082">
    <property type="component" value="Unassembled WGS sequence"/>
</dbReference>
<dbReference type="Gene3D" id="3.40.50.12580">
    <property type="match status" value="1"/>
</dbReference>
<dbReference type="PANTHER" id="PTHR37316">
    <property type="entry name" value="TEICHOIC ACID GLYCEROL-PHOSPHATE PRIMASE"/>
    <property type="match status" value="1"/>
</dbReference>
<dbReference type="EMBL" id="JAARVG010000004">
    <property type="protein sequence ID" value="MBC1793058.1"/>
    <property type="molecule type" value="Genomic_DNA"/>
</dbReference>
<evidence type="ECO:0008006" key="12">
    <source>
        <dbReference type="Google" id="ProtNLM"/>
    </source>
</evidence>
<evidence type="ECO:0000313" key="9">
    <source>
        <dbReference type="EMBL" id="MBC1798433.1"/>
    </source>
</evidence>
<comment type="subcellular location">
    <subcellularLocation>
        <location evidence="1">Cell membrane</location>
        <topology evidence="1">Peripheral membrane protein</topology>
    </subcellularLocation>
</comment>
<dbReference type="EMBL" id="JAARVD010000010">
    <property type="protein sequence ID" value="MBC1798433.1"/>
    <property type="molecule type" value="Genomic_DNA"/>
</dbReference>
<feature type="chain" id="PRO_5036214916" description="Teichoic acid biosynthesis protein" evidence="7">
    <location>
        <begin position="24"/>
        <end position="385"/>
    </location>
</feature>
<evidence type="ECO:0000256" key="2">
    <source>
        <dbReference type="ARBA" id="ARBA00010488"/>
    </source>
</evidence>
<evidence type="ECO:0000256" key="5">
    <source>
        <dbReference type="ARBA" id="ARBA00022944"/>
    </source>
</evidence>
<dbReference type="InterPro" id="IPR007554">
    <property type="entry name" value="Glycerophosphate_synth"/>
</dbReference>
<dbReference type="PANTHER" id="PTHR37316:SF3">
    <property type="entry name" value="TEICHOIC ACID GLYCEROL-PHOSPHATE TRANSFERASE"/>
    <property type="match status" value="1"/>
</dbReference>
<evidence type="ECO:0000313" key="11">
    <source>
        <dbReference type="Proteomes" id="UP000548082"/>
    </source>
</evidence>
<proteinExistence type="inferred from homology"/>
<evidence type="ECO:0000256" key="3">
    <source>
        <dbReference type="ARBA" id="ARBA00022475"/>
    </source>
</evidence>
<evidence type="ECO:0000256" key="1">
    <source>
        <dbReference type="ARBA" id="ARBA00004202"/>
    </source>
</evidence>
<accession>A0A7X0XWI3</accession>
<dbReference type="InterPro" id="IPR043148">
    <property type="entry name" value="TagF_C"/>
</dbReference>
<keyword evidence="3" id="KW-1003">Cell membrane</keyword>
<dbReference type="InterPro" id="IPR051612">
    <property type="entry name" value="Teichoic_Acid_Biosynth"/>
</dbReference>
<keyword evidence="7" id="KW-0732">Signal</keyword>
<dbReference type="RefSeq" id="WP_185368185.1">
    <property type="nucleotide sequence ID" value="NZ_JAARMW010000005.1"/>
</dbReference>
<evidence type="ECO:0000256" key="4">
    <source>
        <dbReference type="ARBA" id="ARBA00022679"/>
    </source>
</evidence>
<evidence type="ECO:0000313" key="10">
    <source>
        <dbReference type="Proteomes" id="UP000539064"/>
    </source>
</evidence>
<reference evidence="10 11" key="1">
    <citation type="submission" date="2020-03" db="EMBL/GenBank/DDBJ databases">
        <title>Soil Listeria distribution.</title>
        <authorList>
            <person name="Liao J."/>
            <person name="Wiedmann M."/>
        </authorList>
    </citation>
    <scope>NUCLEOTIDE SEQUENCE [LARGE SCALE GENOMIC DNA]</scope>
    <source>
        <strain evidence="8 10">FSL L7-0978</strain>
        <strain evidence="9 11">FSL L7-0990</strain>
    </source>
</reference>
<evidence type="ECO:0000313" key="8">
    <source>
        <dbReference type="EMBL" id="MBC1793058.1"/>
    </source>
</evidence>
<dbReference type="GO" id="GO:0019350">
    <property type="term" value="P:teichoic acid biosynthetic process"/>
    <property type="evidence" value="ECO:0007669"/>
    <property type="project" value="UniProtKB-KW"/>
</dbReference>
<dbReference type="Proteomes" id="UP000539064">
    <property type="component" value="Unassembled WGS sequence"/>
</dbReference>
<gene>
    <name evidence="8" type="ORF">HCA52_06480</name>
    <name evidence="9" type="ORF">HCA55_16970</name>
</gene>
<evidence type="ECO:0000256" key="7">
    <source>
        <dbReference type="SAM" id="SignalP"/>
    </source>
</evidence>
<evidence type="ECO:0000256" key="6">
    <source>
        <dbReference type="ARBA" id="ARBA00023136"/>
    </source>
</evidence>
<dbReference type="Pfam" id="PF04464">
    <property type="entry name" value="Glyphos_transf"/>
    <property type="match status" value="1"/>
</dbReference>
<dbReference type="AlphaFoldDB" id="A0A7X0XWI3"/>
<sequence>MMKLIMRCIISLFRLLPVKPVMLFESMSEFQDNSKALFEEMLAQGLNKKYKMIWFVGNPTLMQNQIEPNVRFMKRSGITKKSLAYLYYNCVAKYCFYTHEVLGYRTDDKQIRFFLTHGTPLKDSRGCFGSAENHTHILATSDFASELRAKSLLGGIDKMQVLGFPRTDKMFREDMGTEKFLAKYEYKKLIVWLPTFKHINNSDRVDFATDSDQDISLISPAFFKTLNEKLAATETLLIIKFHPNQDLRFVSFYDLSHIVTLSNQEMLQERIDLYALLGKSDALITDFSSVYFDYLLLNKPIGFELADMSNYSSGRGFLVDEPLDYMPGAKIRDEVGFLQFIHQIAQNEDIHVLERAKLCVKMNDHHDNKSAKRILEFLELDGANA</sequence>
<dbReference type="InterPro" id="IPR043149">
    <property type="entry name" value="TagF_N"/>
</dbReference>
<comment type="caution">
    <text evidence="8">The sequence shown here is derived from an EMBL/GenBank/DDBJ whole genome shotgun (WGS) entry which is preliminary data.</text>
</comment>